<name>A0A915EGQ6_9BILA</name>
<dbReference type="AlphaFoldDB" id="A0A915EGQ6"/>
<organism evidence="1 2">
    <name type="scientific">Ditylenchus dipsaci</name>
    <dbReference type="NCBI Taxonomy" id="166011"/>
    <lineage>
        <taxon>Eukaryota</taxon>
        <taxon>Metazoa</taxon>
        <taxon>Ecdysozoa</taxon>
        <taxon>Nematoda</taxon>
        <taxon>Chromadorea</taxon>
        <taxon>Rhabditida</taxon>
        <taxon>Tylenchina</taxon>
        <taxon>Tylenchomorpha</taxon>
        <taxon>Sphaerularioidea</taxon>
        <taxon>Anguinidae</taxon>
        <taxon>Anguininae</taxon>
        <taxon>Ditylenchus</taxon>
    </lineage>
</organism>
<evidence type="ECO:0000313" key="2">
    <source>
        <dbReference type="WBParaSite" id="jg6503"/>
    </source>
</evidence>
<sequence>MKALSPLEAASRKMSHDSASIAVRFPIARVLSADMYALHEPQLQSMRSSILSSLVGKFDVENQRYMVLRCSWITFQGPHCL</sequence>
<proteinExistence type="predicted"/>
<accession>A0A915EGQ6</accession>
<evidence type="ECO:0000313" key="1">
    <source>
        <dbReference type="Proteomes" id="UP000887574"/>
    </source>
</evidence>
<keyword evidence="1" id="KW-1185">Reference proteome</keyword>
<reference evidence="2" key="1">
    <citation type="submission" date="2022-11" db="UniProtKB">
        <authorList>
            <consortium name="WormBaseParasite"/>
        </authorList>
    </citation>
    <scope>IDENTIFICATION</scope>
</reference>
<protein>
    <submittedName>
        <fullName evidence="2">Uncharacterized protein</fullName>
    </submittedName>
</protein>
<dbReference type="WBParaSite" id="jg6503">
    <property type="protein sequence ID" value="jg6503"/>
    <property type="gene ID" value="jg6503"/>
</dbReference>
<dbReference type="Proteomes" id="UP000887574">
    <property type="component" value="Unplaced"/>
</dbReference>